<reference evidence="1 2" key="1">
    <citation type="journal article" date="2016" name="Nat. Commun.">
        <title>Thousands of microbial genomes shed light on interconnected biogeochemical processes in an aquifer system.</title>
        <authorList>
            <person name="Anantharaman K."/>
            <person name="Brown C.T."/>
            <person name="Hug L.A."/>
            <person name="Sharon I."/>
            <person name="Castelle C.J."/>
            <person name="Probst A.J."/>
            <person name="Thomas B.C."/>
            <person name="Singh A."/>
            <person name="Wilkins M.J."/>
            <person name="Karaoz U."/>
            <person name="Brodie E.L."/>
            <person name="Williams K.H."/>
            <person name="Hubbard S.S."/>
            <person name="Banfield J.F."/>
        </authorList>
    </citation>
    <scope>NUCLEOTIDE SEQUENCE [LARGE SCALE GENOMIC DNA]</scope>
</reference>
<protein>
    <submittedName>
        <fullName evidence="1">Uncharacterized protein</fullName>
    </submittedName>
</protein>
<dbReference type="EMBL" id="MGGR01000031">
    <property type="protein sequence ID" value="OGM32421.1"/>
    <property type="molecule type" value="Genomic_DNA"/>
</dbReference>
<dbReference type="AlphaFoldDB" id="A0A1F7YYR6"/>
<dbReference type="Proteomes" id="UP000177169">
    <property type="component" value="Unassembled WGS sequence"/>
</dbReference>
<evidence type="ECO:0000313" key="2">
    <source>
        <dbReference type="Proteomes" id="UP000177169"/>
    </source>
</evidence>
<name>A0A1F7YYR6_9BACT</name>
<gene>
    <name evidence="1" type="ORF">A3D01_04575</name>
</gene>
<proteinExistence type="predicted"/>
<evidence type="ECO:0000313" key="1">
    <source>
        <dbReference type="EMBL" id="OGM32421.1"/>
    </source>
</evidence>
<accession>A0A1F7YYR6</accession>
<sequence>MNDQLEKVEKVIARLVEYSGLDEEQKIVFYKNITEGLLANIIGGSTNFVSGETIEKVKKAIADSNSTEEDLKSTTEAFYKELGKTEEGQKLVSDKVTELLDKLIFSVSTHFTKEQTDGLVRLLSEINPS</sequence>
<comment type="caution">
    <text evidence="1">The sequence shown here is derived from an EMBL/GenBank/DDBJ whole genome shotgun (WGS) entry which is preliminary data.</text>
</comment>
<organism evidence="1 2">
    <name type="scientific">Candidatus Woesebacteria bacterium RIFCSPHIGHO2_02_FULL_39_13</name>
    <dbReference type="NCBI Taxonomy" id="1802505"/>
    <lineage>
        <taxon>Bacteria</taxon>
        <taxon>Candidatus Woeseibacteriota</taxon>
    </lineage>
</organism>